<dbReference type="AlphaFoldDB" id="N6Y6U0"/>
<sequence>MQFGLPYGISNTQGQVSHQQGAGILALARQAGIRTLDTAIAYGDSETTLGMLNVADWQIITKLPEMPALPDADHVAAWVEAQVKGSLARLRVPVLHGLLLHRPAQLRTAEGAALYRALRTQYDKGHVRKVGISIYDPEELAQLPSGMAFDIVQAPLNVLDTRIVRSGWAARLAEAGCELHVRSIFLQGLLLMSASARPAYFSKWDIIWRRWEGWLAETGLSPLQLCVRHALRTADVTRVVIGVDGTAHLEGILSAAEGVLPERPVGLDTNDATLLNPALWNRT</sequence>
<comment type="caution">
    <text evidence="2">The sequence shown here is derived from an EMBL/GenBank/DDBJ whole genome shotgun (WGS) entry which is preliminary data.</text>
</comment>
<name>N6Y6U0_THAL4</name>
<dbReference type="InterPro" id="IPR036812">
    <property type="entry name" value="NAD(P)_OxRdtase_dom_sf"/>
</dbReference>
<proteinExistence type="predicted"/>
<dbReference type="EMBL" id="AMXE01000008">
    <property type="protein sequence ID" value="ENO89906.1"/>
    <property type="molecule type" value="Genomic_DNA"/>
</dbReference>
<dbReference type="Pfam" id="PF00248">
    <property type="entry name" value="Aldo_ket_red"/>
    <property type="match status" value="1"/>
</dbReference>
<reference evidence="2 3" key="1">
    <citation type="submission" date="2012-09" db="EMBL/GenBank/DDBJ databases">
        <title>Draft Genome Sequences of 6 Strains from Genus Thauera.</title>
        <authorList>
            <person name="Liu B."/>
            <person name="Shapleigh J.P."/>
            <person name="Frostegard A.H."/>
        </authorList>
    </citation>
    <scope>NUCLEOTIDE SEQUENCE [LARGE SCALE GENOMIC DNA]</scope>
    <source>
        <strain evidence="3">47Lol / DSM 12138</strain>
    </source>
</reference>
<protein>
    <submittedName>
        <fullName evidence="2">Oxidoreductase</fullName>
    </submittedName>
</protein>
<dbReference type="CDD" id="cd19097">
    <property type="entry name" value="AKR_unchar"/>
    <property type="match status" value="1"/>
</dbReference>
<gene>
    <name evidence="2" type="ORF">C666_04285</name>
</gene>
<evidence type="ECO:0000313" key="2">
    <source>
        <dbReference type="EMBL" id="ENO89906.1"/>
    </source>
</evidence>
<dbReference type="PANTHER" id="PTHR43312:SF1">
    <property type="entry name" value="NADP-DEPENDENT OXIDOREDUCTASE DOMAIN-CONTAINING PROTEIN"/>
    <property type="match status" value="1"/>
</dbReference>
<dbReference type="STRING" id="1123367.GCA_000621305_00478"/>
<dbReference type="SUPFAM" id="SSF51430">
    <property type="entry name" value="NAD(P)-linked oxidoreductase"/>
    <property type="match status" value="1"/>
</dbReference>
<feature type="domain" description="NADP-dependent oxidoreductase" evidence="1">
    <location>
        <begin position="10"/>
        <end position="262"/>
    </location>
</feature>
<dbReference type="InterPro" id="IPR023210">
    <property type="entry name" value="NADP_OxRdtase_dom"/>
</dbReference>
<keyword evidence="3" id="KW-1185">Reference proteome</keyword>
<dbReference type="PANTHER" id="PTHR43312">
    <property type="entry name" value="D-THREO-ALDOSE 1-DEHYDROGENASE"/>
    <property type="match status" value="1"/>
</dbReference>
<dbReference type="InterPro" id="IPR053135">
    <property type="entry name" value="AKR2_Oxidoreductase"/>
</dbReference>
<dbReference type="Proteomes" id="UP000013232">
    <property type="component" value="Unassembled WGS sequence"/>
</dbReference>
<dbReference type="Gene3D" id="3.20.20.100">
    <property type="entry name" value="NADP-dependent oxidoreductase domain"/>
    <property type="match status" value="1"/>
</dbReference>
<organism evidence="2 3">
    <name type="scientific">Thauera linaloolentis (strain DSM 12138 / JCM 21573 / CCUG 41526 / CIP 105981 / IAM 15112 / NBRC 102519 / 47Lol)</name>
    <dbReference type="NCBI Taxonomy" id="1123367"/>
    <lineage>
        <taxon>Bacteria</taxon>
        <taxon>Pseudomonadati</taxon>
        <taxon>Pseudomonadota</taxon>
        <taxon>Betaproteobacteria</taxon>
        <taxon>Rhodocyclales</taxon>
        <taxon>Zoogloeaceae</taxon>
        <taxon>Thauera</taxon>
    </lineage>
</organism>
<accession>N6Y6U0</accession>
<evidence type="ECO:0000313" key="3">
    <source>
        <dbReference type="Proteomes" id="UP000013232"/>
    </source>
</evidence>
<dbReference type="eggNOG" id="COG0667">
    <property type="taxonomic scope" value="Bacteria"/>
</dbReference>
<evidence type="ECO:0000259" key="1">
    <source>
        <dbReference type="Pfam" id="PF00248"/>
    </source>
</evidence>